<reference evidence="2" key="1">
    <citation type="submission" date="2023-06" db="EMBL/GenBank/DDBJ databases">
        <title>Genome-scale phylogeny and comparative genomics of the fungal order Sordariales.</title>
        <authorList>
            <consortium name="Lawrence Berkeley National Laboratory"/>
            <person name="Hensen N."/>
            <person name="Bonometti L."/>
            <person name="Westerberg I."/>
            <person name="Brannstrom I.O."/>
            <person name="Guillou S."/>
            <person name="Cros-Aarteil S."/>
            <person name="Calhoun S."/>
            <person name="Haridas S."/>
            <person name="Kuo A."/>
            <person name="Mondo S."/>
            <person name="Pangilinan J."/>
            <person name="Riley R."/>
            <person name="LaButti K."/>
            <person name="Andreopoulos B."/>
            <person name="Lipzen A."/>
            <person name="Chen C."/>
            <person name="Yanf M."/>
            <person name="Daum C."/>
            <person name="Ng V."/>
            <person name="Clum A."/>
            <person name="Steindorff A."/>
            <person name="Ohm R."/>
            <person name="Martin F."/>
            <person name="Silar P."/>
            <person name="Natvig D."/>
            <person name="Lalanne C."/>
            <person name="Gautier V."/>
            <person name="Ament-velasquez S.L."/>
            <person name="Kruys A."/>
            <person name="Hutchinson M.I."/>
            <person name="Powell A.J."/>
            <person name="Barry K."/>
            <person name="Miller A.N."/>
            <person name="Grigoriev I.V."/>
            <person name="Debuchy R."/>
            <person name="Gladieux P."/>
            <person name="Thoren M.H."/>
            <person name="Johannesson H."/>
        </authorList>
    </citation>
    <scope>NUCLEOTIDE SEQUENCE</scope>
    <source>
        <strain evidence="2">SMH2392-1A</strain>
    </source>
</reference>
<name>A0AA40B5U0_9PEZI</name>
<protein>
    <submittedName>
        <fullName evidence="2">Uncharacterized protein</fullName>
    </submittedName>
</protein>
<dbReference type="AlphaFoldDB" id="A0AA40B5U0"/>
<sequence length="616" mass="68304">MGSDFTYSQVYRTSPNPYDQIIVLSQKTINDELFNMWAVAPDDSPLLSYTLNLRDGQSLSSQLDAPVISLQVNNQESIQLYYYLKMLSGTLNLYVSNDPADMSMKQFDTTDWSIAIPVKISRKIINKGDDEWKYYADKTGFNNDIFSVAQLYIDASSEFCFASSAIYDLKRSTFNGLDWSKETAAIQQNFGIFMSQWMSVTSSGATNVIGAVLQGDPSSTLNTTAPSFVPTSIDYYNYAWHNPSSDPNGTGAKVDDIDENALCYLTMSDFAPPPEPVGISFSGTFVDDSAVLCMNARLFWDRWMLPLFKKVNQELELVALEPYLQPSQTAGWDMDCGPSFTFGSNSAHTSDTDPYFDFSNLQWAGTEIDSPEASCTGNFGDFAKAYDTATTSTSLSYDVGGQKISILGSSTFYFKIYFPGSYANSTMTLTSNWHLDFALGAVTDGGLDISRYDDGTPAVVTMHESHDAGITWMIDYETYVQQIDEWITSYLDENISWLTDDLTAALVNQHKLFLPGSGIFLMSDAKFNARGDLLATLAYNGAPSPIVRSKIPAARLSLLARDYVESELAVDHGGVDWVPKAWAELKLPKRQQPRHDKSKAAKLPPLKLPRFTAGKK</sequence>
<dbReference type="RefSeq" id="XP_060300912.1">
    <property type="nucleotide sequence ID" value="XM_060446480.1"/>
</dbReference>
<feature type="region of interest" description="Disordered" evidence="1">
    <location>
        <begin position="588"/>
        <end position="616"/>
    </location>
</feature>
<evidence type="ECO:0000313" key="2">
    <source>
        <dbReference type="EMBL" id="KAK0728057.1"/>
    </source>
</evidence>
<comment type="caution">
    <text evidence="2">The sequence shown here is derived from an EMBL/GenBank/DDBJ whole genome shotgun (WGS) entry which is preliminary data.</text>
</comment>
<accession>A0AA40B5U0</accession>
<gene>
    <name evidence="2" type="ORF">B0T26DRAFT_767045</name>
</gene>
<dbReference type="GeneID" id="85329750"/>
<evidence type="ECO:0000313" key="3">
    <source>
        <dbReference type="Proteomes" id="UP001172101"/>
    </source>
</evidence>
<evidence type="ECO:0000256" key="1">
    <source>
        <dbReference type="SAM" id="MobiDB-lite"/>
    </source>
</evidence>
<organism evidence="2 3">
    <name type="scientific">Lasiosphaeria miniovina</name>
    <dbReference type="NCBI Taxonomy" id="1954250"/>
    <lineage>
        <taxon>Eukaryota</taxon>
        <taxon>Fungi</taxon>
        <taxon>Dikarya</taxon>
        <taxon>Ascomycota</taxon>
        <taxon>Pezizomycotina</taxon>
        <taxon>Sordariomycetes</taxon>
        <taxon>Sordariomycetidae</taxon>
        <taxon>Sordariales</taxon>
        <taxon>Lasiosphaeriaceae</taxon>
        <taxon>Lasiosphaeria</taxon>
    </lineage>
</organism>
<keyword evidence="3" id="KW-1185">Reference proteome</keyword>
<dbReference type="Proteomes" id="UP001172101">
    <property type="component" value="Unassembled WGS sequence"/>
</dbReference>
<dbReference type="EMBL" id="JAUIRO010000002">
    <property type="protein sequence ID" value="KAK0728057.1"/>
    <property type="molecule type" value="Genomic_DNA"/>
</dbReference>
<proteinExistence type="predicted"/>